<accession>A0AAW5U4W9</accession>
<proteinExistence type="predicted"/>
<dbReference type="EMBL" id="JAPDUS010000034">
    <property type="protein sequence ID" value="MCW4094603.1"/>
    <property type="molecule type" value="Genomic_DNA"/>
</dbReference>
<feature type="transmembrane region" description="Helical" evidence="1">
    <location>
        <begin position="72"/>
        <end position="91"/>
    </location>
</feature>
<keyword evidence="1" id="KW-0472">Membrane</keyword>
<evidence type="ECO:0000313" key="2">
    <source>
        <dbReference type="EMBL" id="MCW4094603.1"/>
    </source>
</evidence>
<comment type="caution">
    <text evidence="2">The sequence shown here is derived from an EMBL/GenBank/DDBJ whole genome shotgun (WGS) entry which is preliminary data.</text>
</comment>
<dbReference type="Proteomes" id="UP001209074">
    <property type="component" value="Unassembled WGS sequence"/>
</dbReference>
<feature type="transmembrane region" description="Helical" evidence="1">
    <location>
        <begin position="228"/>
        <end position="246"/>
    </location>
</feature>
<evidence type="ECO:0000313" key="3">
    <source>
        <dbReference type="Proteomes" id="UP001209074"/>
    </source>
</evidence>
<dbReference type="AlphaFoldDB" id="A0AAW5U4W9"/>
<protein>
    <recommendedName>
        <fullName evidence="4">Oligosaccharide repeat unit polymerase</fullName>
    </recommendedName>
</protein>
<evidence type="ECO:0008006" key="4">
    <source>
        <dbReference type="Google" id="ProtNLM"/>
    </source>
</evidence>
<dbReference type="RefSeq" id="WP_264959955.1">
    <property type="nucleotide sequence ID" value="NZ_JAPDUQ010000003.1"/>
</dbReference>
<feature type="transmembrane region" description="Helical" evidence="1">
    <location>
        <begin position="341"/>
        <end position="358"/>
    </location>
</feature>
<feature type="transmembrane region" description="Helical" evidence="1">
    <location>
        <begin position="15"/>
        <end position="33"/>
    </location>
</feature>
<reference evidence="2" key="1">
    <citation type="submission" date="2022-11" db="EMBL/GenBank/DDBJ databases">
        <title>Genomic repertoires linked with pathogenic potency of arthritogenic Prevotella copri isolated from the gut of rheumatoid arthritis patients.</title>
        <authorList>
            <person name="Nii T."/>
            <person name="Maeda Y."/>
            <person name="Motooka D."/>
            <person name="Naito M."/>
            <person name="Matsumoto Y."/>
            <person name="Ogawa T."/>
            <person name="Oguro-Igashira E."/>
            <person name="Kishikawa T."/>
            <person name="Yamashita M."/>
            <person name="Koizumi S."/>
            <person name="Kurakawa T."/>
            <person name="Okumura R."/>
            <person name="Kayama H."/>
            <person name="Murakami M."/>
            <person name="Sakaguchi T."/>
            <person name="Das B."/>
            <person name="Nakamura S."/>
            <person name="Okada Y."/>
            <person name="Kumanogoh A."/>
            <person name="Takeda K."/>
        </authorList>
    </citation>
    <scope>NUCLEOTIDE SEQUENCE</scope>
    <source>
        <strain evidence="2">N016-13</strain>
    </source>
</reference>
<sequence length="435" mass="49765">MTSEEFMGFVYYPHVGLYFIVLFVVICLYCFALKKRIHSIIDPSLVATLNLAFAAAVPIFLYYAGFCPDKHIIYFATSQMILVGVFLLVTRNINYNQLLMNTVNHEYDKNRFFFNICLVIYLFTTLYSWLINGIPIFNENRFEINTDNSSGILGLLGRFSNACRLFCTLYIFYLYFHGRKKYSSILMLLLIAISMMSGSKGFIFSFVQAYFFYSVFYAGKMPKVKKKYILPIAAMPLCVILLAGYANGGLSSVLYFGYRLLANGDTYWNAYPYSVIDNIKVGMPFLNITSIFWGPFRHIFGFDVDKSLFETVGALLFEYNYRVYPDGGAPNSQLSVVSYAFYRWGGLLMTAIMALIGSRLYCMGYKRAPQNIYVCCKRALLVMMGLAVFGDIYLFFNGLFNYLLFVGLYKSSNVLYPLIYSEKNNGKSFNCNSGL</sequence>
<evidence type="ECO:0000256" key="1">
    <source>
        <dbReference type="SAM" id="Phobius"/>
    </source>
</evidence>
<feature type="transmembrane region" description="Helical" evidence="1">
    <location>
        <begin position="151"/>
        <end position="175"/>
    </location>
</feature>
<feature type="transmembrane region" description="Helical" evidence="1">
    <location>
        <begin position="379"/>
        <end position="396"/>
    </location>
</feature>
<keyword evidence="1" id="KW-0812">Transmembrane</keyword>
<feature type="transmembrane region" description="Helical" evidence="1">
    <location>
        <begin position="112"/>
        <end position="131"/>
    </location>
</feature>
<feature type="transmembrane region" description="Helical" evidence="1">
    <location>
        <begin position="182"/>
        <end position="197"/>
    </location>
</feature>
<keyword evidence="1" id="KW-1133">Transmembrane helix</keyword>
<feature type="transmembrane region" description="Helical" evidence="1">
    <location>
        <begin position="45"/>
        <end position="66"/>
    </location>
</feature>
<gene>
    <name evidence="2" type="ORF">ONT05_13810</name>
</gene>
<organism evidence="2 3">
    <name type="scientific">Segatella copri</name>
    <dbReference type="NCBI Taxonomy" id="165179"/>
    <lineage>
        <taxon>Bacteria</taxon>
        <taxon>Pseudomonadati</taxon>
        <taxon>Bacteroidota</taxon>
        <taxon>Bacteroidia</taxon>
        <taxon>Bacteroidales</taxon>
        <taxon>Prevotellaceae</taxon>
        <taxon>Segatella</taxon>
    </lineage>
</organism>
<name>A0AAW5U4W9_9BACT</name>